<dbReference type="InterPro" id="IPR047951">
    <property type="entry name" value="Transpos_ISL3"/>
</dbReference>
<keyword evidence="2" id="KW-1185">Reference proteome</keyword>
<protein>
    <recommendedName>
        <fullName evidence="3">Transposase</fullName>
    </recommendedName>
</protein>
<reference evidence="1" key="1">
    <citation type="submission" date="2022-07" db="EMBL/GenBank/DDBJ databases">
        <title>Genomic of Streptomyces cavourensis F2.</title>
        <authorList>
            <person name="Hu S."/>
            <person name="Liang W."/>
        </authorList>
    </citation>
    <scope>NUCLEOTIDE SEQUENCE</scope>
    <source>
        <strain evidence="1">F2</strain>
    </source>
</reference>
<dbReference type="EMBL" id="CP101397">
    <property type="protein sequence ID" value="UTR83523.1"/>
    <property type="molecule type" value="Genomic_DNA"/>
</dbReference>
<dbReference type="PANTHER" id="PTHR33498">
    <property type="entry name" value="TRANSPOSASE FOR INSERTION SEQUENCE ELEMENT IS1557"/>
    <property type="match status" value="1"/>
</dbReference>
<dbReference type="PANTHER" id="PTHR33498:SF1">
    <property type="entry name" value="TRANSPOSASE FOR INSERTION SEQUENCE ELEMENT IS1557"/>
    <property type="match status" value="1"/>
</dbReference>
<gene>
    <name evidence="1" type="ORF">NLU04_07415</name>
</gene>
<sequence>MIAPRVVGVDEYAPRKGRHYGAVLSDVETRRPVDLLPDREASSRAGLARRTAGRPPSSRTVAVWILRRPETLPDWLAAVRQDDMPSLHTLAAVIAGLALPWSSGTVEGHVNRIKMIKRQMYGRVGFNLLHKWVLLAS</sequence>
<dbReference type="Proteomes" id="UP001058236">
    <property type="component" value="Chromosome"/>
</dbReference>
<evidence type="ECO:0008006" key="3">
    <source>
        <dbReference type="Google" id="ProtNLM"/>
    </source>
</evidence>
<name>A0ABY5FIC9_9ACTN</name>
<evidence type="ECO:0000313" key="1">
    <source>
        <dbReference type="EMBL" id="UTR83523.1"/>
    </source>
</evidence>
<dbReference type="RefSeq" id="WP_255240222.1">
    <property type="nucleotide sequence ID" value="NZ_JBKFGC010000039.1"/>
</dbReference>
<evidence type="ECO:0000313" key="2">
    <source>
        <dbReference type="Proteomes" id="UP001058236"/>
    </source>
</evidence>
<proteinExistence type="predicted"/>
<organism evidence="1 2">
    <name type="scientific">Streptomyces cavourensis</name>
    <dbReference type="NCBI Taxonomy" id="67258"/>
    <lineage>
        <taxon>Bacteria</taxon>
        <taxon>Bacillati</taxon>
        <taxon>Actinomycetota</taxon>
        <taxon>Actinomycetes</taxon>
        <taxon>Kitasatosporales</taxon>
        <taxon>Streptomycetaceae</taxon>
        <taxon>Streptomyces</taxon>
    </lineage>
</organism>
<accession>A0ABY5FIC9</accession>